<reference evidence="3" key="1">
    <citation type="submission" date="2022-10" db="EMBL/GenBank/DDBJ databases">
        <title>Tapping the CABI collections for fungal endophytes: first genome assemblies for Collariella, Neodidymelliopsis, Ascochyta clinopodiicola, Didymella pomorum, Didymosphaeria variabile, Neocosmospora piperis and Neocucurbitaria cava.</title>
        <authorList>
            <person name="Hill R."/>
        </authorList>
    </citation>
    <scope>NUCLEOTIDE SEQUENCE</scope>
    <source>
        <strain evidence="3">IMI 356815</strain>
    </source>
</reference>
<dbReference type="EMBL" id="JAPEUX010000004">
    <property type="protein sequence ID" value="KAJ4354053.1"/>
    <property type="molecule type" value="Genomic_DNA"/>
</dbReference>
<proteinExistence type="predicted"/>
<dbReference type="OrthoDB" id="2157530at2759"/>
<dbReference type="Pfam" id="PF06985">
    <property type="entry name" value="HET"/>
    <property type="match status" value="1"/>
</dbReference>
<dbReference type="RefSeq" id="XP_056071827.1">
    <property type="nucleotide sequence ID" value="XM_056214560.1"/>
</dbReference>
<keyword evidence="1" id="KW-0175">Coiled coil</keyword>
<dbReference type="PANTHER" id="PTHR24148">
    <property type="entry name" value="ANKYRIN REPEAT DOMAIN-CONTAINING PROTEIN 39 HOMOLOG-RELATED"/>
    <property type="match status" value="1"/>
</dbReference>
<dbReference type="InterPro" id="IPR010730">
    <property type="entry name" value="HET"/>
</dbReference>
<dbReference type="InterPro" id="IPR052895">
    <property type="entry name" value="HetReg/Transcr_Mod"/>
</dbReference>
<evidence type="ECO:0000313" key="4">
    <source>
        <dbReference type="Proteomes" id="UP001140513"/>
    </source>
</evidence>
<gene>
    <name evidence="3" type="ORF">N0V89_005786</name>
</gene>
<dbReference type="Proteomes" id="UP001140513">
    <property type="component" value="Unassembled WGS sequence"/>
</dbReference>
<evidence type="ECO:0000313" key="3">
    <source>
        <dbReference type="EMBL" id="KAJ4354053.1"/>
    </source>
</evidence>
<sequence>MGNLESSLKGDSVVRSKNLEKQIDNLRQQQFEENHFIQEADDQLSKNKLRPGTDAQLWLDRYSAQQRKETLEEQIQALRSQAHSKDDAPSRPQNAHIRDGQIDWLQGLPEGEPIPRINSENLPIYCYDAFKQSEMIRLLILHPSSDPKSILRCSLRSVDQTEALSSKYEALSYTWGAPFFVHKMHLEQGCIKITESLNSALRALRLSDKPRVLWVDAVCIDQQNNAEKAQQLPHMSWIYASASQVVIWLDEDTDGTAKAGFEVARELHRLTWALGLPEATSVNEDQYEEYMPKFEANLRSMGCTQFFNILAKAWFTRTWTLQEVVLSSRALVLCGFKYDIRKQLHIRQILRATPSRKFEQLCLPFVKGTGDYQLIGECYLHGYMKGEENPEDRPQEEEQWFSLV</sequence>
<dbReference type="AlphaFoldDB" id="A0A9W9CC27"/>
<accession>A0A9W9CC27</accession>
<evidence type="ECO:0000259" key="2">
    <source>
        <dbReference type="Pfam" id="PF06985"/>
    </source>
</evidence>
<protein>
    <recommendedName>
        <fullName evidence="2">Heterokaryon incompatibility domain-containing protein</fullName>
    </recommendedName>
</protein>
<keyword evidence="4" id="KW-1185">Reference proteome</keyword>
<feature type="domain" description="Heterokaryon incompatibility" evidence="2">
    <location>
        <begin position="168"/>
        <end position="323"/>
    </location>
</feature>
<name>A0A9W9CC27_9PLEO</name>
<dbReference type="GeneID" id="80909316"/>
<evidence type="ECO:0000256" key="1">
    <source>
        <dbReference type="SAM" id="Coils"/>
    </source>
</evidence>
<dbReference type="PANTHER" id="PTHR24148:SF64">
    <property type="entry name" value="HETEROKARYON INCOMPATIBILITY DOMAIN-CONTAINING PROTEIN"/>
    <property type="match status" value="1"/>
</dbReference>
<organism evidence="3 4">
    <name type="scientific">Didymosphaeria variabile</name>
    <dbReference type="NCBI Taxonomy" id="1932322"/>
    <lineage>
        <taxon>Eukaryota</taxon>
        <taxon>Fungi</taxon>
        <taxon>Dikarya</taxon>
        <taxon>Ascomycota</taxon>
        <taxon>Pezizomycotina</taxon>
        <taxon>Dothideomycetes</taxon>
        <taxon>Pleosporomycetidae</taxon>
        <taxon>Pleosporales</taxon>
        <taxon>Massarineae</taxon>
        <taxon>Didymosphaeriaceae</taxon>
        <taxon>Didymosphaeria</taxon>
    </lineage>
</organism>
<comment type="caution">
    <text evidence="3">The sequence shown here is derived from an EMBL/GenBank/DDBJ whole genome shotgun (WGS) entry which is preliminary data.</text>
</comment>
<feature type="coiled-coil region" evidence="1">
    <location>
        <begin position="61"/>
        <end position="88"/>
    </location>
</feature>